<dbReference type="GO" id="GO:0005524">
    <property type="term" value="F:ATP binding"/>
    <property type="evidence" value="ECO:0007669"/>
    <property type="project" value="InterPro"/>
</dbReference>
<evidence type="ECO:0000259" key="1">
    <source>
        <dbReference type="SMART" id="SM00382"/>
    </source>
</evidence>
<gene>
    <name evidence="2" type="ORF">C7S18_21480</name>
</gene>
<dbReference type="SMART" id="SM00382">
    <property type="entry name" value="AAA"/>
    <property type="match status" value="1"/>
</dbReference>
<dbReference type="KEGG" id="xba:C7S18_21480"/>
<sequence length="318" mass="35340">MKLSEPTLQLNNPIFKGDHQAQQRVAFPAPPPWRSFAKSDSSQGLEPWQIRASQHQADAQQIQAVNLALHLHRPILITGLAGTGKTSLAYAVAYELGLDQPLIWPINSRSTLQQGQYRFDAVARLHDESKDLVKYIKLGPLGAALAKSTSSKPAVLLIDEIDKGDIDLANDLLHAMEEGRFEIEELRRSGPGPYELDLPGGGKRTVTDGVVQCEYFPIVLMTSNGERDFSQAFLRRCVRLDIQPPSSAQLRSILKARLNIEDEDQYQQLINDFVDMRAKNQQLATDQLLNAAQLIQRGVVAADFDLLQQLGVLKNLSD</sequence>
<dbReference type="InterPro" id="IPR027417">
    <property type="entry name" value="P-loop_NTPase"/>
</dbReference>
<name>A0A2P1PXM9_9GAMM</name>
<evidence type="ECO:0000313" key="2">
    <source>
        <dbReference type="EMBL" id="AVP99586.1"/>
    </source>
</evidence>
<dbReference type="SUPFAM" id="SSF52540">
    <property type="entry name" value="P-loop containing nucleoside triphosphate hydrolases"/>
    <property type="match status" value="1"/>
</dbReference>
<dbReference type="OrthoDB" id="9783370at2"/>
<dbReference type="PRINTS" id="PR00300">
    <property type="entry name" value="CLPPROTEASEA"/>
</dbReference>
<dbReference type="CDD" id="cd00009">
    <property type="entry name" value="AAA"/>
    <property type="match status" value="1"/>
</dbReference>
<reference evidence="2 3" key="1">
    <citation type="submission" date="2018-03" db="EMBL/GenBank/DDBJ databases">
        <title>Ahniella affigens gen. nov., sp. nov., a gammaproteobacterium isolated from sandy soil near a stream.</title>
        <authorList>
            <person name="Ko Y."/>
            <person name="Kim J.-H."/>
        </authorList>
    </citation>
    <scope>NUCLEOTIDE SEQUENCE [LARGE SCALE GENOMIC DNA]</scope>
    <source>
        <strain evidence="2 3">D13</strain>
    </source>
</reference>
<protein>
    <submittedName>
        <fullName evidence="2">AAA family ATPase</fullName>
    </submittedName>
</protein>
<dbReference type="InterPro" id="IPR001270">
    <property type="entry name" value="ClpA/B"/>
</dbReference>
<evidence type="ECO:0000313" key="3">
    <source>
        <dbReference type="Proteomes" id="UP000241074"/>
    </source>
</evidence>
<dbReference type="Proteomes" id="UP000241074">
    <property type="component" value="Chromosome"/>
</dbReference>
<dbReference type="EMBL" id="CP027860">
    <property type="protein sequence ID" value="AVP99586.1"/>
    <property type="molecule type" value="Genomic_DNA"/>
</dbReference>
<feature type="domain" description="AAA+ ATPase" evidence="1">
    <location>
        <begin position="71"/>
        <end position="248"/>
    </location>
</feature>
<dbReference type="AlphaFoldDB" id="A0A2P1PXM9"/>
<keyword evidence="3" id="KW-1185">Reference proteome</keyword>
<accession>A0A2P1PXM9</accession>
<organism evidence="2 3">
    <name type="scientific">Ahniella affigens</name>
    <dbReference type="NCBI Taxonomy" id="2021234"/>
    <lineage>
        <taxon>Bacteria</taxon>
        <taxon>Pseudomonadati</taxon>
        <taxon>Pseudomonadota</taxon>
        <taxon>Gammaproteobacteria</taxon>
        <taxon>Lysobacterales</taxon>
        <taxon>Rhodanobacteraceae</taxon>
        <taxon>Ahniella</taxon>
    </lineage>
</organism>
<dbReference type="RefSeq" id="WP_106893503.1">
    <property type="nucleotide sequence ID" value="NZ_CP027860.1"/>
</dbReference>
<dbReference type="Pfam" id="PF07724">
    <property type="entry name" value="AAA_2"/>
    <property type="match status" value="1"/>
</dbReference>
<dbReference type="InterPro" id="IPR003593">
    <property type="entry name" value="AAA+_ATPase"/>
</dbReference>
<dbReference type="Gene3D" id="3.40.50.300">
    <property type="entry name" value="P-loop containing nucleotide triphosphate hydrolases"/>
    <property type="match status" value="1"/>
</dbReference>
<dbReference type="InterPro" id="IPR003959">
    <property type="entry name" value="ATPase_AAA_core"/>
</dbReference>
<dbReference type="GO" id="GO:0016887">
    <property type="term" value="F:ATP hydrolysis activity"/>
    <property type="evidence" value="ECO:0007669"/>
    <property type="project" value="InterPro"/>
</dbReference>
<reference evidence="2 3" key="2">
    <citation type="submission" date="2018-03" db="EMBL/GenBank/DDBJ databases">
        <authorList>
            <person name="Keele B.F."/>
        </authorList>
    </citation>
    <scope>NUCLEOTIDE SEQUENCE [LARGE SCALE GENOMIC DNA]</scope>
    <source>
        <strain evidence="2 3">D13</strain>
    </source>
</reference>
<proteinExistence type="predicted"/>